<dbReference type="Pfam" id="PF02983">
    <property type="entry name" value="Pro_Al_protease"/>
    <property type="match status" value="1"/>
</dbReference>
<dbReference type="AlphaFoldDB" id="A0A066TNI7"/>
<keyword evidence="13" id="KW-1185">Reference proteome</keyword>
<evidence type="ECO:0000256" key="1">
    <source>
        <dbReference type="ARBA" id="ARBA00007664"/>
    </source>
</evidence>
<sequence>MKIARLLGAAATAVMATGALAATAVPASGQDLLNPDMVPAMQRDLGLTHDQAIARLKSEDVATRVTESLTAALGDAFGGATYNAATGKAHVTTTNAALAGKIREAGAEAEVVRFSARQLNSTVDTLNAADKAAPAAITGWGVDDATNRVTLDVLQGQRAAADAFLAKSGVDKSVVTIRETAVKPTTYANIRGGDAYYIGGSSRCSVGFATTTGFVTAGHCGALTGGGSLTGSNGAALGSWITYRFPGVDYAAVRTNSSWTPVAQMNNGTAVRGQSNAATGTSVCKAGSTTGWTCGTIGAKNQSVRYAEGTVNGMTATNVRSAAGDSGGGFIAGNYAQGVLSGGNTSVTYFYPIAGALSGTGTTLKTS</sequence>
<evidence type="ECO:0000313" key="12">
    <source>
        <dbReference type="EMBL" id="KDN16661.1"/>
    </source>
</evidence>
<accession>A0A066TNI7</accession>
<dbReference type="SUPFAM" id="SSF50494">
    <property type="entry name" value="Trypsin-like serine proteases"/>
    <property type="match status" value="1"/>
</dbReference>
<feature type="domain" description="Peptidase S1A alpha-lytic prodomain" evidence="11">
    <location>
        <begin position="114"/>
        <end position="171"/>
    </location>
</feature>
<evidence type="ECO:0000313" key="13">
    <source>
        <dbReference type="Proteomes" id="UP000027345"/>
    </source>
</evidence>
<feature type="disulfide bond" evidence="9">
    <location>
        <begin position="284"/>
        <end position="294"/>
    </location>
</feature>
<dbReference type="Proteomes" id="UP000027345">
    <property type="component" value="Unassembled WGS sequence"/>
</dbReference>
<feature type="chain" id="PRO_5001626541" evidence="10">
    <location>
        <begin position="22"/>
        <end position="367"/>
    </location>
</feature>
<evidence type="ECO:0000256" key="9">
    <source>
        <dbReference type="PIRSR" id="PIRSR001134-2"/>
    </source>
</evidence>
<evidence type="ECO:0000256" key="8">
    <source>
        <dbReference type="PIRSR" id="PIRSR001134-1"/>
    </source>
</evidence>
<evidence type="ECO:0000259" key="11">
    <source>
        <dbReference type="Pfam" id="PF02983"/>
    </source>
</evidence>
<feature type="active site" description="Charge relay system" evidence="8">
    <location>
        <position position="326"/>
    </location>
</feature>
<comment type="similarity">
    <text evidence="1">Belongs to the peptidase S1 family.</text>
</comment>
<feature type="disulfide bond" evidence="9">
    <location>
        <begin position="204"/>
        <end position="220"/>
    </location>
</feature>
<dbReference type="GO" id="GO:0006508">
    <property type="term" value="P:proteolysis"/>
    <property type="evidence" value="ECO:0007669"/>
    <property type="project" value="UniProtKB-KW"/>
</dbReference>
<evidence type="ECO:0000256" key="2">
    <source>
        <dbReference type="ARBA" id="ARBA00022670"/>
    </source>
</evidence>
<dbReference type="PIRSF" id="PIRSF001134">
    <property type="entry name" value="Streptogrisin"/>
    <property type="match status" value="1"/>
</dbReference>
<proteinExistence type="inferred from homology"/>
<name>A0A066TNI7_9PSEU</name>
<comment type="caution">
    <text evidence="12">The sequence shown here is derived from an EMBL/GenBank/DDBJ whole genome shotgun (WGS) entry which is preliminary data.</text>
</comment>
<protein>
    <submittedName>
        <fullName evidence="12">Serine protease</fullName>
    </submittedName>
</protein>
<gene>
    <name evidence="12" type="ORF">DV20_39790</name>
</gene>
<dbReference type="eggNOG" id="COG3979">
    <property type="taxonomic scope" value="Bacteria"/>
</dbReference>
<dbReference type="InterPro" id="IPR009003">
    <property type="entry name" value="Peptidase_S1_PA"/>
</dbReference>
<dbReference type="CDD" id="cd21112">
    <property type="entry name" value="alphaLP-like"/>
    <property type="match status" value="1"/>
</dbReference>
<keyword evidence="2 12" id="KW-0645">Protease</keyword>
<dbReference type="InterPro" id="IPR004236">
    <property type="entry name" value="Pept_S1_alpha_lytic"/>
</dbReference>
<dbReference type="Gene3D" id="2.40.10.10">
    <property type="entry name" value="Trypsin-like serine proteases"/>
    <property type="match status" value="2"/>
</dbReference>
<keyword evidence="4" id="KW-0378">Hydrolase</keyword>
<keyword evidence="3 10" id="KW-0732">Signal</keyword>
<dbReference type="OrthoDB" id="8781117at2"/>
<dbReference type="RefSeq" id="WP_043788577.1">
    <property type="nucleotide sequence ID" value="NZ_JMQI01000079.1"/>
</dbReference>
<dbReference type="GO" id="GO:0004252">
    <property type="term" value="F:serine-type endopeptidase activity"/>
    <property type="evidence" value="ECO:0007669"/>
    <property type="project" value="InterPro"/>
</dbReference>
<dbReference type="PRINTS" id="PR00861">
    <property type="entry name" value="ALYTICPTASE"/>
</dbReference>
<evidence type="ECO:0000256" key="7">
    <source>
        <dbReference type="ARBA" id="ARBA00023157"/>
    </source>
</evidence>
<keyword evidence="5" id="KW-0720">Serine protease</keyword>
<dbReference type="EMBL" id="JMQI01000079">
    <property type="protein sequence ID" value="KDN16661.1"/>
    <property type="molecule type" value="Genomic_DNA"/>
</dbReference>
<keyword evidence="7 9" id="KW-1015">Disulfide bond</keyword>
<keyword evidence="6" id="KW-0865">Zymogen</keyword>
<evidence type="ECO:0000256" key="3">
    <source>
        <dbReference type="ARBA" id="ARBA00022729"/>
    </source>
</evidence>
<feature type="signal peptide" evidence="10">
    <location>
        <begin position="1"/>
        <end position="21"/>
    </location>
</feature>
<dbReference type="STRING" id="287986.DV20_39790"/>
<reference evidence="12 13" key="1">
    <citation type="submission" date="2014-05" db="EMBL/GenBank/DDBJ databases">
        <title>Draft genome sequence of Amycolatopsis rifamycinica DSM 46095.</title>
        <authorList>
            <person name="Lal R."/>
            <person name="Saxena A."/>
            <person name="Kumari R."/>
            <person name="Mukherjee U."/>
            <person name="Singh P."/>
            <person name="Sangwan N."/>
            <person name="Mahato N.K."/>
        </authorList>
    </citation>
    <scope>NUCLEOTIDE SEQUENCE [LARGE SCALE GENOMIC DNA]</scope>
    <source>
        <strain evidence="12 13">DSM 46095</strain>
    </source>
</reference>
<feature type="active site" description="Charge relay system" evidence="8">
    <location>
        <position position="249"/>
    </location>
</feature>
<organism evidence="12 13">
    <name type="scientific">Amycolatopsis rifamycinica</name>
    <dbReference type="NCBI Taxonomy" id="287986"/>
    <lineage>
        <taxon>Bacteria</taxon>
        <taxon>Bacillati</taxon>
        <taxon>Actinomycetota</taxon>
        <taxon>Actinomycetes</taxon>
        <taxon>Pseudonocardiales</taxon>
        <taxon>Pseudonocardiaceae</taxon>
        <taxon>Amycolatopsis</taxon>
    </lineage>
</organism>
<dbReference type="Gene3D" id="3.30.300.50">
    <property type="match status" value="2"/>
</dbReference>
<evidence type="ECO:0000256" key="10">
    <source>
        <dbReference type="SAM" id="SignalP"/>
    </source>
</evidence>
<dbReference type="InterPro" id="IPR035070">
    <property type="entry name" value="Streptogrisin_prodomain"/>
</dbReference>
<dbReference type="GO" id="GO:0005576">
    <property type="term" value="C:extracellular region"/>
    <property type="evidence" value="ECO:0007669"/>
    <property type="project" value="InterPro"/>
</dbReference>
<dbReference type="InterPro" id="IPR001316">
    <property type="entry name" value="Pept_S1A_streptogrisin"/>
</dbReference>
<evidence type="ECO:0000256" key="5">
    <source>
        <dbReference type="ARBA" id="ARBA00022825"/>
    </source>
</evidence>
<evidence type="ECO:0000256" key="6">
    <source>
        <dbReference type="ARBA" id="ARBA00023145"/>
    </source>
</evidence>
<feature type="active site" description="Charge relay system" evidence="8">
    <location>
        <position position="219"/>
    </location>
</feature>
<evidence type="ECO:0000256" key="4">
    <source>
        <dbReference type="ARBA" id="ARBA00022801"/>
    </source>
</evidence>
<dbReference type="InterPro" id="IPR043504">
    <property type="entry name" value="Peptidase_S1_PA_chymotrypsin"/>
</dbReference>